<comment type="caution">
    <text evidence="1">The sequence shown here is derived from an EMBL/GenBank/DDBJ whole genome shotgun (WGS) entry which is preliminary data.</text>
</comment>
<name>A0A540W976_9ACTN</name>
<proteinExistence type="predicted"/>
<evidence type="ECO:0000313" key="1">
    <source>
        <dbReference type="EMBL" id="TQF05563.1"/>
    </source>
</evidence>
<sequence length="146" mass="14955">MAVSGRVISLAVQAALASATGRSCGYGAAPLVADKPTGNTIPYCVLYPLGTAPMDGPPFGDADADAKVLVQVTSIGSTAEQAEWMADKVRTTLLGRTVNSGFATPITPTGFAVMGRELDKSDGISVVSGVYSYVERFALHVTTPGS</sequence>
<accession>A0A540W976</accession>
<evidence type="ECO:0000313" key="2">
    <source>
        <dbReference type="Proteomes" id="UP000319103"/>
    </source>
</evidence>
<organism evidence="1 2">
    <name type="scientific">Kitasatospora acidiphila</name>
    <dbReference type="NCBI Taxonomy" id="2567942"/>
    <lineage>
        <taxon>Bacteria</taxon>
        <taxon>Bacillati</taxon>
        <taxon>Actinomycetota</taxon>
        <taxon>Actinomycetes</taxon>
        <taxon>Kitasatosporales</taxon>
        <taxon>Streptomycetaceae</taxon>
        <taxon>Kitasatospora</taxon>
    </lineage>
</organism>
<dbReference type="Proteomes" id="UP000319103">
    <property type="component" value="Unassembled WGS sequence"/>
</dbReference>
<dbReference type="AlphaFoldDB" id="A0A540W976"/>
<dbReference type="OrthoDB" id="3871241at2"/>
<evidence type="ECO:0008006" key="3">
    <source>
        <dbReference type="Google" id="ProtNLM"/>
    </source>
</evidence>
<keyword evidence="2" id="KW-1185">Reference proteome</keyword>
<reference evidence="1 2" key="1">
    <citation type="submission" date="2019-06" db="EMBL/GenBank/DDBJ databases">
        <title>Description of Kitasatospora acidophila sp. nov. isolated from pine grove soil, and reclassification of Streptomyces novaecaesareae to Kitasatospora novaeceasareae comb. nov.</title>
        <authorList>
            <person name="Kim M.J."/>
        </authorList>
    </citation>
    <scope>NUCLEOTIDE SEQUENCE [LARGE SCALE GENOMIC DNA]</scope>
    <source>
        <strain evidence="1 2">MMS16-CNU292</strain>
    </source>
</reference>
<dbReference type="EMBL" id="VIGB01000003">
    <property type="protein sequence ID" value="TQF05563.1"/>
    <property type="molecule type" value="Genomic_DNA"/>
</dbReference>
<dbReference type="RefSeq" id="WP_141636038.1">
    <property type="nucleotide sequence ID" value="NZ_VIGB01000003.1"/>
</dbReference>
<gene>
    <name evidence="1" type="ORF">E6W39_29205</name>
</gene>
<protein>
    <recommendedName>
        <fullName evidence="3">DUF3168 domain-containing protein</fullName>
    </recommendedName>
</protein>